<evidence type="ECO:0000313" key="2">
    <source>
        <dbReference type="EMBL" id="GAA0142743.1"/>
    </source>
</evidence>
<feature type="region of interest" description="Disordered" evidence="1">
    <location>
        <begin position="67"/>
        <end position="91"/>
    </location>
</feature>
<dbReference type="AlphaFoldDB" id="A0AAV3NYA0"/>
<dbReference type="Proteomes" id="UP001454036">
    <property type="component" value="Unassembled WGS sequence"/>
</dbReference>
<name>A0AAV3NYA0_LITER</name>
<protein>
    <submittedName>
        <fullName evidence="2">Uncharacterized protein</fullName>
    </submittedName>
</protein>
<dbReference type="Pfam" id="PF09741">
    <property type="entry name" value="DUF2045"/>
    <property type="match status" value="1"/>
</dbReference>
<dbReference type="PANTHER" id="PTHR21477:SF13">
    <property type="entry name" value="KIAA0930"/>
    <property type="match status" value="1"/>
</dbReference>
<proteinExistence type="predicted"/>
<dbReference type="EMBL" id="BAABME010000435">
    <property type="protein sequence ID" value="GAA0142743.1"/>
    <property type="molecule type" value="Genomic_DNA"/>
</dbReference>
<feature type="compositionally biased region" description="Polar residues" evidence="1">
    <location>
        <begin position="67"/>
        <end position="85"/>
    </location>
</feature>
<reference evidence="2 3" key="1">
    <citation type="submission" date="2024-01" db="EMBL/GenBank/DDBJ databases">
        <title>The complete chloroplast genome sequence of Lithospermum erythrorhizon: insights into the phylogenetic relationship among Boraginaceae species and the maternal lineages of purple gromwells.</title>
        <authorList>
            <person name="Okada T."/>
            <person name="Watanabe K."/>
        </authorList>
    </citation>
    <scope>NUCLEOTIDE SEQUENCE [LARGE SCALE GENOMIC DNA]</scope>
</reference>
<dbReference type="PANTHER" id="PTHR21477">
    <property type="entry name" value="ZGC:172139"/>
    <property type="match status" value="1"/>
</dbReference>
<organism evidence="2 3">
    <name type="scientific">Lithospermum erythrorhizon</name>
    <name type="common">Purple gromwell</name>
    <name type="synonym">Lithospermum officinale var. erythrorhizon</name>
    <dbReference type="NCBI Taxonomy" id="34254"/>
    <lineage>
        <taxon>Eukaryota</taxon>
        <taxon>Viridiplantae</taxon>
        <taxon>Streptophyta</taxon>
        <taxon>Embryophyta</taxon>
        <taxon>Tracheophyta</taxon>
        <taxon>Spermatophyta</taxon>
        <taxon>Magnoliopsida</taxon>
        <taxon>eudicotyledons</taxon>
        <taxon>Gunneridae</taxon>
        <taxon>Pentapetalae</taxon>
        <taxon>asterids</taxon>
        <taxon>lamiids</taxon>
        <taxon>Boraginales</taxon>
        <taxon>Boraginaceae</taxon>
        <taxon>Boraginoideae</taxon>
        <taxon>Lithospermeae</taxon>
        <taxon>Lithospermum</taxon>
    </lineage>
</organism>
<evidence type="ECO:0000256" key="1">
    <source>
        <dbReference type="SAM" id="MobiDB-lite"/>
    </source>
</evidence>
<gene>
    <name evidence="2" type="ORF">LIER_03573</name>
</gene>
<accession>A0AAV3NYA0</accession>
<sequence length="227" mass="24554">MTIALTGLSMVKKHSQTTDDEPSDLLFFVRKMNSWQKKNSDALLMVLSDSDHRYCVLLNAHDGSAFPSNKAAQESGSTDGSSPKSDTAPAKIKGSKGLMNFQQIHITLLSGFVSYQMVRDEYGAGRSGFGSLLSLGHSPGKTDKLYLKGPGGRGEVEVAVSGVADIKKSGLVQSLRQQHLWQHTAASSSQSSDEEIFTLKCCLMSVSLPWEYIAHDLLFKGSPAVNL</sequence>
<comment type="caution">
    <text evidence="2">The sequence shown here is derived from an EMBL/GenBank/DDBJ whole genome shotgun (WGS) entry which is preliminary data.</text>
</comment>
<dbReference type="InterPro" id="IPR019141">
    <property type="entry name" value="DUF2045"/>
</dbReference>
<evidence type="ECO:0000313" key="3">
    <source>
        <dbReference type="Proteomes" id="UP001454036"/>
    </source>
</evidence>
<keyword evidence="3" id="KW-1185">Reference proteome</keyword>